<proteinExistence type="predicted"/>
<evidence type="ECO:0000259" key="1">
    <source>
        <dbReference type="PROSITE" id="PS50878"/>
    </source>
</evidence>
<dbReference type="STRING" id="27835.A0A0N4YE92"/>
<name>A0A0N4YE92_NIPBR</name>
<dbReference type="WBParaSite" id="NBR_0001499301-mRNA-1">
    <property type="protein sequence ID" value="NBR_0001499301-mRNA-1"/>
    <property type="gene ID" value="NBR_0001499301"/>
</dbReference>
<evidence type="ECO:0000313" key="3">
    <source>
        <dbReference type="Proteomes" id="UP000271162"/>
    </source>
</evidence>
<dbReference type="Proteomes" id="UP000271162">
    <property type="component" value="Unassembled WGS sequence"/>
</dbReference>
<dbReference type="PANTHER" id="PTHR33332">
    <property type="entry name" value="REVERSE TRANSCRIPTASE DOMAIN-CONTAINING PROTEIN"/>
    <property type="match status" value="1"/>
</dbReference>
<keyword evidence="3" id="KW-1185">Reference proteome</keyword>
<organism evidence="4">
    <name type="scientific">Nippostrongylus brasiliensis</name>
    <name type="common">Rat hookworm</name>
    <dbReference type="NCBI Taxonomy" id="27835"/>
    <lineage>
        <taxon>Eukaryota</taxon>
        <taxon>Metazoa</taxon>
        <taxon>Ecdysozoa</taxon>
        <taxon>Nematoda</taxon>
        <taxon>Chromadorea</taxon>
        <taxon>Rhabditida</taxon>
        <taxon>Rhabditina</taxon>
        <taxon>Rhabditomorpha</taxon>
        <taxon>Strongyloidea</taxon>
        <taxon>Heligmosomidae</taxon>
        <taxon>Nippostrongylus</taxon>
    </lineage>
</organism>
<feature type="domain" description="Reverse transcriptase" evidence="1">
    <location>
        <begin position="1"/>
        <end position="123"/>
    </location>
</feature>
<dbReference type="Pfam" id="PF00078">
    <property type="entry name" value="RVT_1"/>
    <property type="match status" value="1"/>
</dbReference>
<dbReference type="OMA" id="IHSHACC"/>
<gene>
    <name evidence="2" type="ORF">NBR_LOCUS14994</name>
</gene>
<dbReference type="EMBL" id="UYSL01021561">
    <property type="protein sequence ID" value="VDL78588.1"/>
    <property type="molecule type" value="Genomic_DNA"/>
</dbReference>
<dbReference type="AlphaFoldDB" id="A0A0N4YE92"/>
<evidence type="ECO:0000313" key="4">
    <source>
        <dbReference type="WBParaSite" id="NBR_0001499301-mRNA-1"/>
    </source>
</evidence>
<evidence type="ECO:0000313" key="2">
    <source>
        <dbReference type="EMBL" id="VDL78588.1"/>
    </source>
</evidence>
<accession>A0A0N4YE92</accession>
<reference evidence="4" key="1">
    <citation type="submission" date="2017-02" db="UniProtKB">
        <authorList>
            <consortium name="WormBaseParasite"/>
        </authorList>
    </citation>
    <scope>IDENTIFICATION</scope>
</reference>
<sequence>RVGNCFPIIYASPSGIPQSGVLSPLLFLLYTFDLPAHIHSHACCQMYADDVKIYRTVENQGDLTSLQAAIDSVSTWANKNALSLAPHRTKVLCIGSDDFPPTYTIGNVGLQCVSEVRDLGFLVSSKLSFLPHFEILHSKALARTYNIFKALKNQRCRDFGQGI</sequence>
<protein>
    <submittedName>
        <fullName evidence="4">Reverse transcriptase domain-containing protein</fullName>
    </submittedName>
</protein>
<reference evidence="2 3" key="2">
    <citation type="submission" date="2018-11" db="EMBL/GenBank/DDBJ databases">
        <authorList>
            <consortium name="Pathogen Informatics"/>
        </authorList>
    </citation>
    <scope>NUCLEOTIDE SEQUENCE [LARGE SCALE GENOMIC DNA]</scope>
</reference>
<dbReference type="PROSITE" id="PS50878">
    <property type="entry name" value="RT_POL"/>
    <property type="match status" value="1"/>
</dbReference>
<dbReference type="InterPro" id="IPR000477">
    <property type="entry name" value="RT_dom"/>
</dbReference>